<proteinExistence type="predicted"/>
<dbReference type="OrthoDB" id="9815940at2"/>
<gene>
    <name evidence="2" type="ORF">Poly30_40140</name>
</gene>
<keyword evidence="3" id="KW-1185">Reference proteome</keyword>
<dbReference type="AlphaFoldDB" id="A0A518EWK7"/>
<dbReference type="PANTHER" id="PTHR38787">
    <property type="entry name" value="REGULATORY P DOMAIN-CONTAINING PROTEIN"/>
    <property type="match status" value="1"/>
</dbReference>
<dbReference type="GO" id="GO:0005576">
    <property type="term" value="C:extracellular region"/>
    <property type="evidence" value="ECO:0007669"/>
    <property type="project" value="TreeGrafter"/>
</dbReference>
<dbReference type="EMBL" id="CP036434">
    <property type="protein sequence ID" value="QDV08467.1"/>
    <property type="molecule type" value="Genomic_DNA"/>
</dbReference>
<name>A0A518EWK7_9BACT</name>
<protein>
    <submittedName>
        <fullName evidence="2">LVIVD repeat protein</fullName>
    </submittedName>
</protein>
<evidence type="ECO:0000313" key="2">
    <source>
        <dbReference type="EMBL" id="QDV08467.1"/>
    </source>
</evidence>
<keyword evidence="1" id="KW-0732">Signal</keyword>
<sequence precursor="true">MQALHCLLAGFGLFVPIAASNASPTAFQEASKLESQEAEPTRTLQVEPSELTLEVGESAKISAQALGADGSPEDAELMFFSRSRRELTVGREDGVVTGLKPGTYEVIIRERRNEAGENQEGRAGVNARLSGTVQVTVKALPLERIEMIVPAAGLWAGTSAMFEAMGVDAEGGIREELRPSWTSSDPAVASFDSYGELTLHAPGTFTATVEAEGKTARRELTVEANPIERIEIVSDLAAPRTGDVIHLEISAYDAAGALVPAVPVDVSFRARTDDTLGAGASGQIEPIPGAPRGWRFVAEQPGRYTFVATSGDTVGRTTVAATARDVQGKFTFVGHAPVRDTHTSDLWVWEGTDGRDYAVTGTWGANGDAHFWDVTDPANMVRIATVNIDARTVNDVKVSADGKTCVLSREGASNRKNGIVIVDVTDPRNPEVRSGFDDELTGGVHNVFIDDGKVYALSAGARYDAIDISDPVAPTRVGSYKVDAPSPSIHDVWVEDGLAYSSNWSDGVHIVDVGNGMAGGSPSNPVKVSSYAYPSGWNHAAFPFRQESGRFYVAAGDEAFPLGLNLTGKPTYPRGWIHFIDFTDLENPRENARYQVPEAGTHNIWVDGDVMYVAYYNAGLRAVDVSGELMGNLYDQGREIAWYLPDDPEGYISNAPMAWGPQPHKGHVFFSDWNSGLWAMKLER</sequence>
<dbReference type="InterPro" id="IPR008964">
    <property type="entry name" value="Invasin/intimin_cell_adhesion"/>
</dbReference>
<organism evidence="2 3">
    <name type="scientific">Saltatorellus ferox</name>
    <dbReference type="NCBI Taxonomy" id="2528018"/>
    <lineage>
        <taxon>Bacteria</taxon>
        <taxon>Pseudomonadati</taxon>
        <taxon>Planctomycetota</taxon>
        <taxon>Planctomycetia</taxon>
        <taxon>Planctomycetia incertae sedis</taxon>
        <taxon>Saltatorellus</taxon>
    </lineage>
</organism>
<dbReference type="Pfam" id="PF08309">
    <property type="entry name" value="LVIVD"/>
    <property type="match status" value="4"/>
</dbReference>
<feature type="chain" id="PRO_5022003981" evidence="1">
    <location>
        <begin position="23"/>
        <end position="684"/>
    </location>
</feature>
<dbReference type="PANTHER" id="PTHR38787:SF3">
    <property type="entry name" value="REGULATORY P DOMAIN-CONTAINING PROTEIN"/>
    <property type="match status" value="1"/>
</dbReference>
<dbReference type="Gene3D" id="2.60.40.1080">
    <property type="match status" value="2"/>
</dbReference>
<accession>A0A518EWK7</accession>
<dbReference type="InterPro" id="IPR036322">
    <property type="entry name" value="WD40_repeat_dom_sf"/>
</dbReference>
<evidence type="ECO:0000313" key="3">
    <source>
        <dbReference type="Proteomes" id="UP000320390"/>
    </source>
</evidence>
<dbReference type="SUPFAM" id="SSF49373">
    <property type="entry name" value="Invasin/intimin cell-adhesion fragments"/>
    <property type="match status" value="1"/>
</dbReference>
<dbReference type="SUPFAM" id="SSF50978">
    <property type="entry name" value="WD40 repeat-like"/>
    <property type="match status" value="1"/>
</dbReference>
<dbReference type="RefSeq" id="WP_145201177.1">
    <property type="nucleotide sequence ID" value="NZ_CP036434.1"/>
</dbReference>
<evidence type="ECO:0000256" key="1">
    <source>
        <dbReference type="SAM" id="SignalP"/>
    </source>
</evidence>
<dbReference type="Proteomes" id="UP000320390">
    <property type="component" value="Chromosome"/>
</dbReference>
<feature type="signal peptide" evidence="1">
    <location>
        <begin position="1"/>
        <end position="22"/>
    </location>
</feature>
<reference evidence="2 3" key="1">
    <citation type="submission" date="2019-02" db="EMBL/GenBank/DDBJ databases">
        <title>Deep-cultivation of Planctomycetes and their phenomic and genomic characterization uncovers novel biology.</title>
        <authorList>
            <person name="Wiegand S."/>
            <person name="Jogler M."/>
            <person name="Boedeker C."/>
            <person name="Pinto D."/>
            <person name="Vollmers J."/>
            <person name="Rivas-Marin E."/>
            <person name="Kohn T."/>
            <person name="Peeters S.H."/>
            <person name="Heuer A."/>
            <person name="Rast P."/>
            <person name="Oberbeckmann S."/>
            <person name="Bunk B."/>
            <person name="Jeske O."/>
            <person name="Meyerdierks A."/>
            <person name="Storesund J.E."/>
            <person name="Kallscheuer N."/>
            <person name="Luecker S."/>
            <person name="Lage O.M."/>
            <person name="Pohl T."/>
            <person name="Merkel B.J."/>
            <person name="Hornburger P."/>
            <person name="Mueller R.-W."/>
            <person name="Bruemmer F."/>
            <person name="Labrenz M."/>
            <person name="Spormann A.M."/>
            <person name="Op den Camp H."/>
            <person name="Overmann J."/>
            <person name="Amann R."/>
            <person name="Jetten M.S.M."/>
            <person name="Mascher T."/>
            <person name="Medema M.H."/>
            <person name="Devos D.P."/>
            <person name="Kaster A.-K."/>
            <person name="Ovreas L."/>
            <person name="Rohde M."/>
            <person name="Galperin M.Y."/>
            <person name="Jogler C."/>
        </authorList>
    </citation>
    <scope>NUCLEOTIDE SEQUENCE [LARGE SCALE GENOMIC DNA]</scope>
    <source>
        <strain evidence="2 3">Poly30</strain>
    </source>
</reference>
<dbReference type="InterPro" id="IPR013211">
    <property type="entry name" value="LVIVD"/>
</dbReference>